<feature type="domain" description="Nucleotidyl transferase" evidence="3">
    <location>
        <begin position="76"/>
        <end position="149"/>
    </location>
</feature>
<protein>
    <submittedName>
        <fullName evidence="4">NTP transferase domain-containing protein</fullName>
    </submittedName>
</protein>
<dbReference type="CDD" id="cd02523">
    <property type="entry name" value="PC_cytidylyltransferase"/>
    <property type="match status" value="1"/>
</dbReference>
<dbReference type="InterPro" id="IPR050065">
    <property type="entry name" value="GlmU-like"/>
</dbReference>
<evidence type="ECO:0000256" key="2">
    <source>
        <dbReference type="ARBA" id="ARBA00022695"/>
    </source>
</evidence>
<dbReference type="SUPFAM" id="SSF53448">
    <property type="entry name" value="Nucleotide-diphospho-sugar transferases"/>
    <property type="match status" value="1"/>
</dbReference>
<dbReference type="PANTHER" id="PTHR43584">
    <property type="entry name" value="NUCLEOTIDYL TRANSFERASE"/>
    <property type="match status" value="1"/>
</dbReference>
<dbReference type="EMBL" id="WUUQ01000004">
    <property type="protein sequence ID" value="MXQ74200.1"/>
    <property type="molecule type" value="Genomic_DNA"/>
</dbReference>
<dbReference type="PANTHER" id="PTHR43584:SF5">
    <property type="entry name" value="PROTEIN LICC"/>
    <property type="match status" value="1"/>
</dbReference>
<name>A0A6N8U8M8_9FIRM</name>
<sequence length="302" mass="34952">MNLTYNQFEILVTIECEQDKKHTQRTLAARLDMSLGLVNKTLEELKEQELILARTGSRYEVTLKGYNWLEPYKVKKAIFIAAGFGSRLVPITLNTPKPLILVHGKRIIETLLDAVVDAGIKDITIVRGYLGEQFDVLLKKYPTIKFVENPLYNESNNISSMMMVRENLSNSYVFESDLMLYNPKLIRKYEYTSNYLGMKVDMTDDWCFFTKRGYISKLGVGGKNCHHMFGISYWNKEDGEKMADDIKASFEMPGGKEKYWDEVALRDFISHYKIMVKPCHKEDIIEIDTFNELKAIDPIYAV</sequence>
<dbReference type="Gene3D" id="1.10.10.10">
    <property type="entry name" value="Winged helix-like DNA-binding domain superfamily/Winged helix DNA-binding domain"/>
    <property type="match status" value="1"/>
</dbReference>
<organism evidence="4 5">
    <name type="scientific">Copranaerobaculum intestinale</name>
    <dbReference type="NCBI Taxonomy" id="2692629"/>
    <lineage>
        <taxon>Bacteria</taxon>
        <taxon>Bacillati</taxon>
        <taxon>Bacillota</taxon>
        <taxon>Erysipelotrichia</taxon>
        <taxon>Erysipelotrichales</taxon>
        <taxon>Erysipelotrichaceae</taxon>
        <taxon>Copranaerobaculum</taxon>
    </lineage>
</organism>
<evidence type="ECO:0000259" key="3">
    <source>
        <dbReference type="Pfam" id="PF00483"/>
    </source>
</evidence>
<dbReference type="SUPFAM" id="SSF46785">
    <property type="entry name" value="Winged helix' DNA-binding domain"/>
    <property type="match status" value="1"/>
</dbReference>
<dbReference type="InterPro" id="IPR036388">
    <property type="entry name" value="WH-like_DNA-bd_sf"/>
</dbReference>
<gene>
    <name evidence="4" type="ORF">GSF08_09655</name>
</gene>
<dbReference type="Proteomes" id="UP000434036">
    <property type="component" value="Unassembled WGS sequence"/>
</dbReference>
<keyword evidence="1 4" id="KW-0808">Transferase</keyword>
<comment type="caution">
    <text evidence="4">The sequence shown here is derived from an EMBL/GenBank/DDBJ whole genome shotgun (WGS) entry which is preliminary data.</text>
</comment>
<evidence type="ECO:0000313" key="5">
    <source>
        <dbReference type="Proteomes" id="UP000434036"/>
    </source>
</evidence>
<evidence type="ECO:0000313" key="4">
    <source>
        <dbReference type="EMBL" id="MXQ74200.1"/>
    </source>
</evidence>
<accession>A0A6N8U8M8</accession>
<dbReference type="RefSeq" id="WP_160625593.1">
    <property type="nucleotide sequence ID" value="NZ_WUUQ01000004.1"/>
</dbReference>
<dbReference type="GO" id="GO:0016779">
    <property type="term" value="F:nucleotidyltransferase activity"/>
    <property type="evidence" value="ECO:0007669"/>
    <property type="project" value="UniProtKB-KW"/>
</dbReference>
<dbReference type="Gene3D" id="3.90.550.10">
    <property type="entry name" value="Spore Coat Polysaccharide Biosynthesis Protein SpsA, Chain A"/>
    <property type="match status" value="1"/>
</dbReference>
<keyword evidence="2" id="KW-0548">Nucleotidyltransferase</keyword>
<dbReference type="InterPro" id="IPR005835">
    <property type="entry name" value="NTP_transferase_dom"/>
</dbReference>
<dbReference type="Pfam" id="PF00483">
    <property type="entry name" value="NTP_transferase"/>
    <property type="match status" value="1"/>
</dbReference>
<reference evidence="4 5" key="2">
    <citation type="submission" date="2020-01" db="EMBL/GenBank/DDBJ databases">
        <title>Clostridiaceae sp. nov. isolated from the gut of human by culturomics.</title>
        <authorList>
            <person name="Chang Y."/>
        </authorList>
    </citation>
    <scope>NUCLEOTIDE SEQUENCE [LARGE SCALE GENOMIC DNA]</scope>
    <source>
        <strain evidence="4 5">DONG20-135</strain>
    </source>
</reference>
<proteinExistence type="predicted"/>
<reference evidence="4 5" key="1">
    <citation type="submission" date="2019-12" db="EMBL/GenBank/DDBJ databases">
        <authorList>
            <person name="Yang R."/>
        </authorList>
    </citation>
    <scope>NUCLEOTIDE SEQUENCE [LARGE SCALE GENOMIC DNA]</scope>
    <source>
        <strain evidence="4 5">DONG20-135</strain>
    </source>
</reference>
<keyword evidence="5" id="KW-1185">Reference proteome</keyword>
<dbReference type="InterPro" id="IPR036390">
    <property type="entry name" value="WH_DNA-bd_sf"/>
</dbReference>
<dbReference type="InterPro" id="IPR029044">
    <property type="entry name" value="Nucleotide-diphossugar_trans"/>
</dbReference>
<dbReference type="AlphaFoldDB" id="A0A6N8U8M8"/>
<evidence type="ECO:0000256" key="1">
    <source>
        <dbReference type="ARBA" id="ARBA00022679"/>
    </source>
</evidence>